<keyword evidence="3" id="KW-1185">Reference proteome</keyword>
<protein>
    <submittedName>
        <fullName evidence="2">Pilus assembly protein PilZ</fullName>
    </submittedName>
</protein>
<accession>A0A7Y0LC84</accession>
<dbReference type="GO" id="GO:0035438">
    <property type="term" value="F:cyclic-di-GMP binding"/>
    <property type="evidence" value="ECO:0007669"/>
    <property type="project" value="InterPro"/>
</dbReference>
<sequence>MNNLYLEFITERDLYQSYMPFLKHGGLFVRTPEYFELGAEVTLDVLLPDSLEKSSVKGEVCWLTPVGAQNGTPPGVGVSFIEDNENVRGQIEKMIARHLNSSEPTLTM</sequence>
<dbReference type="Gene3D" id="2.40.10.220">
    <property type="entry name" value="predicted glycosyltransferase like domains"/>
    <property type="match status" value="1"/>
</dbReference>
<feature type="domain" description="PilZ" evidence="1">
    <location>
        <begin position="11"/>
        <end position="96"/>
    </location>
</feature>
<dbReference type="InterPro" id="IPR009875">
    <property type="entry name" value="PilZ_domain"/>
</dbReference>
<dbReference type="Proteomes" id="UP000568664">
    <property type="component" value="Unassembled WGS sequence"/>
</dbReference>
<gene>
    <name evidence="2" type="ORF">HII17_07595</name>
</gene>
<dbReference type="Pfam" id="PF07238">
    <property type="entry name" value="PilZ"/>
    <property type="match status" value="1"/>
</dbReference>
<dbReference type="AlphaFoldDB" id="A0A7Y0LC84"/>
<dbReference type="RefSeq" id="WP_169074737.1">
    <property type="nucleotide sequence ID" value="NZ_JABBXH010000002.1"/>
</dbReference>
<comment type="caution">
    <text evidence="2">The sequence shown here is derived from an EMBL/GenBank/DDBJ whole genome shotgun (WGS) entry which is preliminary data.</text>
</comment>
<proteinExistence type="predicted"/>
<name>A0A7Y0LC84_9GAMM</name>
<evidence type="ECO:0000259" key="1">
    <source>
        <dbReference type="Pfam" id="PF07238"/>
    </source>
</evidence>
<evidence type="ECO:0000313" key="3">
    <source>
        <dbReference type="Proteomes" id="UP000568664"/>
    </source>
</evidence>
<evidence type="ECO:0000313" key="2">
    <source>
        <dbReference type="EMBL" id="NMP31422.1"/>
    </source>
</evidence>
<organism evidence="2 3">
    <name type="scientific">Thalassotalea algicola</name>
    <dbReference type="NCBI Taxonomy" id="2716224"/>
    <lineage>
        <taxon>Bacteria</taxon>
        <taxon>Pseudomonadati</taxon>
        <taxon>Pseudomonadota</taxon>
        <taxon>Gammaproteobacteria</taxon>
        <taxon>Alteromonadales</taxon>
        <taxon>Colwelliaceae</taxon>
        <taxon>Thalassotalea</taxon>
    </lineage>
</organism>
<reference evidence="2 3" key="1">
    <citation type="submission" date="2020-04" db="EMBL/GenBank/DDBJ databases">
        <title>Thalassotalea sp. M1531, isolated from the surface of marine red alga.</title>
        <authorList>
            <person name="Pang L."/>
            <person name="Lu D.-C."/>
        </authorList>
    </citation>
    <scope>NUCLEOTIDE SEQUENCE [LARGE SCALE GENOMIC DNA]</scope>
    <source>
        <strain evidence="2 3">M1531</strain>
    </source>
</reference>
<dbReference type="EMBL" id="JABBXH010000002">
    <property type="protein sequence ID" value="NMP31422.1"/>
    <property type="molecule type" value="Genomic_DNA"/>
</dbReference>